<keyword evidence="6 7" id="KW-0472">Membrane</keyword>
<dbReference type="Pfam" id="PF00528">
    <property type="entry name" value="BPD_transp_1"/>
    <property type="match status" value="1"/>
</dbReference>
<feature type="transmembrane region" description="Helical" evidence="7">
    <location>
        <begin position="207"/>
        <end position="232"/>
    </location>
</feature>
<gene>
    <name evidence="9" type="ORF">I8D64_08585</name>
</gene>
<evidence type="ECO:0000313" key="10">
    <source>
        <dbReference type="Proteomes" id="UP000612352"/>
    </source>
</evidence>
<name>A0ABS1B9W3_9MICO</name>
<feature type="transmembrane region" description="Helical" evidence="7">
    <location>
        <begin position="32"/>
        <end position="58"/>
    </location>
</feature>
<reference evidence="9 10" key="1">
    <citation type="submission" date="2020-12" db="EMBL/GenBank/DDBJ databases">
        <title>Brachybacterium sp. MASK1Z-5, whole genome shotgun sequence.</title>
        <authorList>
            <person name="Tuo L."/>
        </authorList>
    </citation>
    <scope>NUCLEOTIDE SEQUENCE [LARGE SCALE GENOMIC DNA]</scope>
    <source>
        <strain evidence="9 10">MASK1Z-5</strain>
    </source>
</reference>
<feature type="transmembrane region" description="Helical" evidence="7">
    <location>
        <begin position="97"/>
        <end position="120"/>
    </location>
</feature>
<dbReference type="EMBL" id="JAEDAJ010000004">
    <property type="protein sequence ID" value="MBK0331457.1"/>
    <property type="molecule type" value="Genomic_DNA"/>
</dbReference>
<dbReference type="PROSITE" id="PS50928">
    <property type="entry name" value="ABC_TM1"/>
    <property type="match status" value="1"/>
</dbReference>
<comment type="caution">
    <text evidence="9">The sequence shown here is derived from an EMBL/GenBank/DDBJ whole genome shotgun (WGS) entry which is preliminary data.</text>
</comment>
<evidence type="ECO:0000313" key="9">
    <source>
        <dbReference type="EMBL" id="MBK0331457.1"/>
    </source>
</evidence>
<evidence type="ECO:0000259" key="8">
    <source>
        <dbReference type="PROSITE" id="PS50928"/>
    </source>
</evidence>
<dbReference type="InterPro" id="IPR035906">
    <property type="entry name" value="MetI-like_sf"/>
</dbReference>
<feature type="transmembrane region" description="Helical" evidence="7">
    <location>
        <begin position="265"/>
        <end position="286"/>
    </location>
</feature>
<dbReference type="Gene3D" id="1.10.3720.10">
    <property type="entry name" value="MetI-like"/>
    <property type="match status" value="1"/>
</dbReference>
<dbReference type="InterPro" id="IPR000515">
    <property type="entry name" value="MetI-like"/>
</dbReference>
<feature type="domain" description="ABC transmembrane type-1" evidence="8">
    <location>
        <begin position="97"/>
        <end position="286"/>
    </location>
</feature>
<proteinExistence type="inferred from homology"/>
<feature type="transmembrane region" description="Helical" evidence="7">
    <location>
        <begin position="132"/>
        <end position="156"/>
    </location>
</feature>
<sequence length="300" mass="33137">MAIAPTIPAIEPAAETQIPARRHHRRLTPARAAALVLKFVAGAIIVGLALFPLAWMVISGFKLRTEVVRTPFQFFPDVWEVQNYVQILSDPSFVRTLAITGLGAVIFTTGSILINSMAAYAFARLEFVGKRIVWPLVLMTMFIPGMTILLTSFIVVTKLYMLDTLAVLILPGLASAGHVFFVRQFYLNIPSSLEEAARVDGCGRWGVYFRVFLPLSKAPFVVVGIGSFMAYWNSFVWPVLTITNPDLFQVQQYLANFRGERSSELGLLIAGSALAAAPIIILFLIFQRQIIANIKMAGLK</sequence>
<protein>
    <submittedName>
        <fullName evidence="9">Carbohydrate ABC transporter permease</fullName>
    </submittedName>
</protein>
<keyword evidence="4 7" id="KW-0812">Transmembrane</keyword>
<dbReference type="SUPFAM" id="SSF161098">
    <property type="entry name" value="MetI-like"/>
    <property type="match status" value="1"/>
</dbReference>
<evidence type="ECO:0000256" key="4">
    <source>
        <dbReference type="ARBA" id="ARBA00022692"/>
    </source>
</evidence>
<keyword evidence="2 7" id="KW-0813">Transport</keyword>
<evidence type="ECO:0000256" key="5">
    <source>
        <dbReference type="ARBA" id="ARBA00022989"/>
    </source>
</evidence>
<evidence type="ECO:0000256" key="2">
    <source>
        <dbReference type="ARBA" id="ARBA00022448"/>
    </source>
</evidence>
<evidence type="ECO:0000256" key="7">
    <source>
        <dbReference type="RuleBase" id="RU363032"/>
    </source>
</evidence>
<keyword evidence="10" id="KW-1185">Reference proteome</keyword>
<dbReference type="PANTHER" id="PTHR43744">
    <property type="entry name" value="ABC TRANSPORTER PERMEASE PROTEIN MG189-RELATED-RELATED"/>
    <property type="match status" value="1"/>
</dbReference>
<dbReference type="Proteomes" id="UP000612352">
    <property type="component" value="Unassembled WGS sequence"/>
</dbReference>
<dbReference type="PANTHER" id="PTHR43744:SF12">
    <property type="entry name" value="ABC TRANSPORTER PERMEASE PROTEIN MG189-RELATED"/>
    <property type="match status" value="1"/>
</dbReference>
<evidence type="ECO:0000256" key="3">
    <source>
        <dbReference type="ARBA" id="ARBA00022475"/>
    </source>
</evidence>
<keyword evidence="5 7" id="KW-1133">Transmembrane helix</keyword>
<evidence type="ECO:0000256" key="6">
    <source>
        <dbReference type="ARBA" id="ARBA00023136"/>
    </source>
</evidence>
<dbReference type="CDD" id="cd06261">
    <property type="entry name" value="TM_PBP2"/>
    <property type="match status" value="1"/>
</dbReference>
<keyword evidence="3" id="KW-1003">Cell membrane</keyword>
<dbReference type="RefSeq" id="WP_200502097.1">
    <property type="nucleotide sequence ID" value="NZ_JAEDAJ010000004.1"/>
</dbReference>
<organism evidence="9 10">
    <name type="scientific">Brachybacterium halotolerans</name>
    <dbReference type="NCBI Taxonomy" id="2795215"/>
    <lineage>
        <taxon>Bacteria</taxon>
        <taxon>Bacillati</taxon>
        <taxon>Actinomycetota</taxon>
        <taxon>Actinomycetes</taxon>
        <taxon>Micrococcales</taxon>
        <taxon>Dermabacteraceae</taxon>
        <taxon>Brachybacterium</taxon>
    </lineage>
</organism>
<accession>A0ABS1B9W3</accession>
<feature type="transmembrane region" description="Helical" evidence="7">
    <location>
        <begin position="168"/>
        <end position="186"/>
    </location>
</feature>
<evidence type="ECO:0000256" key="1">
    <source>
        <dbReference type="ARBA" id="ARBA00004651"/>
    </source>
</evidence>
<comment type="subcellular location">
    <subcellularLocation>
        <location evidence="1 7">Cell membrane</location>
        <topology evidence="1 7">Multi-pass membrane protein</topology>
    </subcellularLocation>
</comment>
<comment type="similarity">
    <text evidence="7">Belongs to the binding-protein-dependent transport system permease family.</text>
</comment>